<keyword evidence="2" id="KW-0812">Transmembrane</keyword>
<keyword evidence="2" id="KW-0472">Membrane</keyword>
<sequence length="181" mass="19429">MTVSRTRLYREAHVTDKELILNAKTFLGLSTFEHRIQLDKINALSIAKTMGASNKIGLFVGVILAASAMGLFAIMWPVAIVLLLTGILAIVLAVALRPVLVSVGCGGWIENINFQRKARTMAKEIYAQLVAKLSASAQQPAVQPRFAAQQSAAPRTVAQQSAAPQPPVVGVRRNPTQESDA</sequence>
<accession>A0A9D1HRM6</accession>
<feature type="transmembrane region" description="Helical" evidence="2">
    <location>
        <begin position="82"/>
        <end position="109"/>
    </location>
</feature>
<evidence type="ECO:0000256" key="2">
    <source>
        <dbReference type="SAM" id="Phobius"/>
    </source>
</evidence>
<reference evidence="3" key="1">
    <citation type="submission" date="2020-10" db="EMBL/GenBank/DDBJ databases">
        <authorList>
            <person name="Gilroy R."/>
        </authorList>
    </citation>
    <scope>NUCLEOTIDE SEQUENCE</scope>
    <source>
        <strain evidence="3">1063</strain>
    </source>
</reference>
<evidence type="ECO:0000313" key="3">
    <source>
        <dbReference type="EMBL" id="HIU21358.1"/>
    </source>
</evidence>
<comment type="caution">
    <text evidence="3">The sequence shown here is derived from an EMBL/GenBank/DDBJ whole genome shotgun (WGS) entry which is preliminary data.</text>
</comment>
<feature type="region of interest" description="Disordered" evidence="1">
    <location>
        <begin position="146"/>
        <end position="181"/>
    </location>
</feature>
<evidence type="ECO:0000256" key="1">
    <source>
        <dbReference type="SAM" id="MobiDB-lite"/>
    </source>
</evidence>
<dbReference type="AlphaFoldDB" id="A0A9D1HRM6"/>
<name>A0A9D1HRM6_9FIRM</name>
<keyword evidence="2" id="KW-1133">Transmembrane helix</keyword>
<feature type="compositionally biased region" description="Polar residues" evidence="1">
    <location>
        <begin position="148"/>
        <end position="163"/>
    </location>
</feature>
<gene>
    <name evidence="3" type="ORF">IAD51_03910</name>
</gene>
<proteinExistence type="predicted"/>
<dbReference type="EMBL" id="DVMN01000069">
    <property type="protein sequence ID" value="HIU21358.1"/>
    <property type="molecule type" value="Genomic_DNA"/>
</dbReference>
<feature type="transmembrane region" description="Helical" evidence="2">
    <location>
        <begin position="56"/>
        <end position="76"/>
    </location>
</feature>
<organism evidence="3 4">
    <name type="scientific">Candidatus Limadaptatus stercorigallinarum</name>
    <dbReference type="NCBI Taxonomy" id="2840845"/>
    <lineage>
        <taxon>Bacteria</taxon>
        <taxon>Bacillati</taxon>
        <taxon>Bacillota</taxon>
        <taxon>Clostridia</taxon>
        <taxon>Eubacteriales</taxon>
        <taxon>Candidatus Limadaptatus</taxon>
    </lineage>
</organism>
<protein>
    <submittedName>
        <fullName evidence="3">Uncharacterized protein</fullName>
    </submittedName>
</protein>
<evidence type="ECO:0000313" key="4">
    <source>
        <dbReference type="Proteomes" id="UP000824088"/>
    </source>
</evidence>
<dbReference type="Proteomes" id="UP000824088">
    <property type="component" value="Unassembled WGS sequence"/>
</dbReference>
<reference evidence="3" key="2">
    <citation type="journal article" date="2021" name="PeerJ">
        <title>Extensive microbial diversity within the chicken gut microbiome revealed by metagenomics and culture.</title>
        <authorList>
            <person name="Gilroy R."/>
            <person name="Ravi A."/>
            <person name="Getino M."/>
            <person name="Pursley I."/>
            <person name="Horton D.L."/>
            <person name="Alikhan N.F."/>
            <person name="Baker D."/>
            <person name="Gharbi K."/>
            <person name="Hall N."/>
            <person name="Watson M."/>
            <person name="Adriaenssens E.M."/>
            <person name="Foster-Nyarko E."/>
            <person name="Jarju S."/>
            <person name="Secka A."/>
            <person name="Antonio M."/>
            <person name="Oren A."/>
            <person name="Chaudhuri R.R."/>
            <person name="La Ragione R."/>
            <person name="Hildebrand F."/>
            <person name="Pallen M.J."/>
        </authorList>
    </citation>
    <scope>NUCLEOTIDE SEQUENCE</scope>
    <source>
        <strain evidence="3">1063</strain>
    </source>
</reference>